<dbReference type="InterPro" id="IPR016169">
    <property type="entry name" value="FAD-bd_PCMH_sub2"/>
</dbReference>
<evidence type="ECO:0000259" key="13">
    <source>
        <dbReference type="PROSITE" id="PS51371"/>
    </source>
</evidence>
<dbReference type="GO" id="GO:0005886">
    <property type="term" value="C:plasma membrane"/>
    <property type="evidence" value="ECO:0007669"/>
    <property type="project" value="UniProtKB-SubCell"/>
</dbReference>
<sequence length="457" mass="49307">MSGTLANIGLVVVFVLIGGVFAAAEIALVSLRDSQTRALASRGRRGRVVAELNGDPNRFLAAVQVGVTVAGFLSAAFGGATLSRDLTPVLEGWNVPEGVAGPLALVLVTVAISYLSLVLGELAPKRLALQRAEGFALALGPMIDTVSRISRPVIWLLSRSTNAVVRLFGGDPEAQKEQMSDDELRQLVNAQETLGEEERRIVEDVFEAGDRQIREVMIPRTEVDFMDAATPVYRAAKDAIRKPHSRYPVIRGSVDDVIGFVHVRDLLDPEMAGRTVRVGELARETLTLPWTRHLLAALADMRREGTHLAMVADEYGGTAGIVTMEDLVEELVGDIKDEYDVEEGETTRHGGDLEVDGLLNLDDFEDETGVELPEGPYETVGGFIMARLGRLPEVGDATEFDTHRIVVREVDGRRVARVLVSTVTPVAATEGAEPTNGVTPSQLATDAEARVGTERSD</sequence>
<organism evidence="15">
    <name type="scientific">uncultured Nocardioidaceae bacterium</name>
    <dbReference type="NCBI Taxonomy" id="253824"/>
    <lineage>
        <taxon>Bacteria</taxon>
        <taxon>Bacillati</taxon>
        <taxon>Actinomycetota</taxon>
        <taxon>Actinomycetes</taxon>
        <taxon>Propionibacteriales</taxon>
        <taxon>Nocardioidaceae</taxon>
        <taxon>environmental samples</taxon>
    </lineage>
</organism>
<dbReference type="PANTHER" id="PTHR43099:SF5">
    <property type="entry name" value="HLYC_CORC FAMILY TRANSPORTER"/>
    <property type="match status" value="1"/>
</dbReference>
<feature type="region of interest" description="Disordered" evidence="11">
    <location>
        <begin position="430"/>
        <end position="457"/>
    </location>
</feature>
<feature type="domain" description="CNNM transmembrane" evidence="14">
    <location>
        <begin position="1"/>
        <end position="205"/>
    </location>
</feature>
<dbReference type="EMBL" id="CADCUJ010000047">
    <property type="protein sequence ID" value="CAA9344435.1"/>
    <property type="molecule type" value="Genomic_DNA"/>
</dbReference>
<feature type="transmembrane region" description="Helical" evidence="12">
    <location>
        <begin position="6"/>
        <end position="31"/>
    </location>
</feature>
<keyword evidence="7 9" id="KW-0129">CBS domain</keyword>
<evidence type="ECO:0000313" key="15">
    <source>
        <dbReference type="EMBL" id="CAA9344435.1"/>
    </source>
</evidence>
<dbReference type="AlphaFoldDB" id="A0A6J4LY09"/>
<feature type="domain" description="CBS" evidence="13">
    <location>
        <begin position="281"/>
        <end position="338"/>
    </location>
</feature>
<dbReference type="InterPro" id="IPR000644">
    <property type="entry name" value="CBS_dom"/>
</dbReference>
<evidence type="ECO:0000256" key="10">
    <source>
        <dbReference type="PROSITE-ProRule" id="PRU01193"/>
    </source>
</evidence>
<gene>
    <name evidence="15" type="ORF">AVDCRST_MAG72-1007</name>
</gene>
<keyword evidence="3" id="KW-1003">Cell membrane</keyword>
<evidence type="ECO:0000256" key="7">
    <source>
        <dbReference type="ARBA" id="ARBA00023122"/>
    </source>
</evidence>
<keyword evidence="8 10" id="KW-0472">Membrane</keyword>
<evidence type="ECO:0000256" key="4">
    <source>
        <dbReference type="ARBA" id="ARBA00022692"/>
    </source>
</evidence>
<dbReference type="InterPro" id="IPR044751">
    <property type="entry name" value="Ion_transp-like_CBS"/>
</dbReference>
<keyword evidence="5" id="KW-0677">Repeat</keyword>
<dbReference type="PROSITE" id="PS51846">
    <property type="entry name" value="CNNM"/>
    <property type="match status" value="1"/>
</dbReference>
<evidence type="ECO:0000259" key="14">
    <source>
        <dbReference type="PROSITE" id="PS51846"/>
    </source>
</evidence>
<dbReference type="Pfam" id="PF03471">
    <property type="entry name" value="CorC_HlyC"/>
    <property type="match status" value="1"/>
</dbReference>
<feature type="transmembrane region" description="Helical" evidence="12">
    <location>
        <begin position="99"/>
        <end position="119"/>
    </location>
</feature>
<evidence type="ECO:0000256" key="1">
    <source>
        <dbReference type="ARBA" id="ARBA00004651"/>
    </source>
</evidence>
<dbReference type="SUPFAM" id="SSF56176">
    <property type="entry name" value="FAD-binding/transporter-associated domain-like"/>
    <property type="match status" value="1"/>
</dbReference>
<dbReference type="CDD" id="cd04590">
    <property type="entry name" value="CBS_pair_CorC_HlyC_assoc"/>
    <property type="match status" value="1"/>
</dbReference>
<dbReference type="InterPro" id="IPR051676">
    <property type="entry name" value="UPF0053_domain"/>
</dbReference>
<name>A0A6J4LY09_9ACTN</name>
<comment type="similarity">
    <text evidence="2">Belongs to the UPF0053 family.</text>
</comment>
<comment type="subcellular location">
    <subcellularLocation>
        <location evidence="1">Cell membrane</location>
        <topology evidence="1">Multi-pass membrane protein</topology>
    </subcellularLocation>
</comment>
<accession>A0A6J4LY09</accession>
<evidence type="ECO:0000256" key="9">
    <source>
        <dbReference type="PROSITE-ProRule" id="PRU00703"/>
    </source>
</evidence>
<evidence type="ECO:0000256" key="5">
    <source>
        <dbReference type="ARBA" id="ARBA00022737"/>
    </source>
</evidence>
<proteinExistence type="inferred from homology"/>
<protein>
    <submittedName>
        <fullName evidence="15">Hemolysins and related proteins containing CBS domains</fullName>
    </submittedName>
</protein>
<dbReference type="InterPro" id="IPR005170">
    <property type="entry name" value="Transptr-assoc_dom"/>
</dbReference>
<dbReference type="InterPro" id="IPR046342">
    <property type="entry name" value="CBS_dom_sf"/>
</dbReference>
<feature type="compositionally biased region" description="Basic and acidic residues" evidence="11">
    <location>
        <begin position="447"/>
        <end position="457"/>
    </location>
</feature>
<dbReference type="Pfam" id="PF00571">
    <property type="entry name" value="CBS"/>
    <property type="match status" value="2"/>
</dbReference>
<evidence type="ECO:0000256" key="3">
    <source>
        <dbReference type="ARBA" id="ARBA00022475"/>
    </source>
</evidence>
<evidence type="ECO:0000256" key="6">
    <source>
        <dbReference type="ARBA" id="ARBA00022989"/>
    </source>
</evidence>
<keyword evidence="6 10" id="KW-1133">Transmembrane helix</keyword>
<dbReference type="InterPro" id="IPR002550">
    <property type="entry name" value="CNNM"/>
</dbReference>
<dbReference type="Gene3D" id="3.30.465.10">
    <property type="match status" value="1"/>
</dbReference>
<evidence type="ECO:0000256" key="8">
    <source>
        <dbReference type="ARBA" id="ARBA00023136"/>
    </source>
</evidence>
<dbReference type="FunFam" id="3.10.580.10:FF:000002">
    <property type="entry name" value="Magnesium/cobalt efflux protein CorC"/>
    <property type="match status" value="1"/>
</dbReference>
<dbReference type="Pfam" id="PF01595">
    <property type="entry name" value="CNNM"/>
    <property type="match status" value="1"/>
</dbReference>
<reference evidence="15" key="1">
    <citation type="submission" date="2020-02" db="EMBL/GenBank/DDBJ databases">
        <authorList>
            <person name="Meier V. D."/>
        </authorList>
    </citation>
    <scope>NUCLEOTIDE SEQUENCE</scope>
    <source>
        <strain evidence="15">AVDCRST_MAG72</strain>
    </source>
</reference>
<dbReference type="PANTHER" id="PTHR43099">
    <property type="entry name" value="UPF0053 PROTEIN YRKA"/>
    <property type="match status" value="1"/>
</dbReference>
<evidence type="ECO:0000256" key="12">
    <source>
        <dbReference type="SAM" id="Phobius"/>
    </source>
</evidence>
<dbReference type="SUPFAM" id="SSF54631">
    <property type="entry name" value="CBS-domain pair"/>
    <property type="match status" value="1"/>
</dbReference>
<dbReference type="GO" id="GO:0050660">
    <property type="term" value="F:flavin adenine dinucleotide binding"/>
    <property type="evidence" value="ECO:0007669"/>
    <property type="project" value="InterPro"/>
</dbReference>
<keyword evidence="4 10" id="KW-0812">Transmembrane</keyword>
<feature type="transmembrane region" description="Helical" evidence="12">
    <location>
        <begin position="59"/>
        <end position="79"/>
    </location>
</feature>
<dbReference type="Gene3D" id="3.10.580.10">
    <property type="entry name" value="CBS-domain"/>
    <property type="match status" value="1"/>
</dbReference>
<dbReference type="PROSITE" id="PS51371">
    <property type="entry name" value="CBS"/>
    <property type="match status" value="1"/>
</dbReference>
<evidence type="ECO:0000256" key="2">
    <source>
        <dbReference type="ARBA" id="ARBA00006337"/>
    </source>
</evidence>
<dbReference type="InterPro" id="IPR036318">
    <property type="entry name" value="FAD-bd_PCMH-like_sf"/>
</dbReference>
<evidence type="ECO:0000256" key="11">
    <source>
        <dbReference type="SAM" id="MobiDB-lite"/>
    </source>
</evidence>
<dbReference type="SMART" id="SM01091">
    <property type="entry name" value="CorC_HlyC"/>
    <property type="match status" value="1"/>
</dbReference>